<dbReference type="EMBL" id="CAJJDP010000101">
    <property type="protein sequence ID" value="CAD8192130.1"/>
    <property type="molecule type" value="Genomic_DNA"/>
</dbReference>
<keyword evidence="4" id="KW-1185">Reference proteome</keyword>
<feature type="region of interest" description="Disordered" evidence="2">
    <location>
        <begin position="209"/>
        <end position="236"/>
    </location>
</feature>
<dbReference type="OrthoDB" id="296892at2759"/>
<evidence type="ECO:0000256" key="2">
    <source>
        <dbReference type="SAM" id="MobiDB-lite"/>
    </source>
</evidence>
<reference evidence="3" key="1">
    <citation type="submission" date="2021-01" db="EMBL/GenBank/DDBJ databases">
        <authorList>
            <consortium name="Genoscope - CEA"/>
            <person name="William W."/>
        </authorList>
    </citation>
    <scope>NUCLEOTIDE SEQUENCE</scope>
</reference>
<protein>
    <submittedName>
        <fullName evidence="3">Uncharacterized protein</fullName>
    </submittedName>
</protein>
<dbReference type="OMA" id="SNLCTVW"/>
<keyword evidence="1" id="KW-0175">Coiled coil</keyword>
<feature type="compositionally biased region" description="Basic and acidic residues" evidence="2">
    <location>
        <begin position="32"/>
        <end position="50"/>
    </location>
</feature>
<proteinExistence type="predicted"/>
<feature type="compositionally biased region" description="Polar residues" evidence="2">
    <location>
        <begin position="20"/>
        <end position="31"/>
    </location>
</feature>
<feature type="compositionally biased region" description="Polar residues" evidence="2">
    <location>
        <begin position="209"/>
        <end position="222"/>
    </location>
</feature>
<evidence type="ECO:0000256" key="1">
    <source>
        <dbReference type="SAM" id="Coils"/>
    </source>
</evidence>
<sequence>MNKAFQRKHSDNSILKGKTQHNTQQRSPLSTKENDHKFKYPEVIRRKESKPLQVQTNQSDMRSPSAQSTQSPINKSILITHRSQSMFQDAQYIDYIITNKEVNQFLKKHFLHEHMHTNSSRQTNTKLICDSWDKVPVTYFIKALFDEYPEIIEDHHLNEKLNIKLKTLIKDLISEDGQLLSLNKLQIHTRHLGLLGLLLTALRDIQDAPTVNHNTPHNQSISHEQEVSTTTQQQQQQYQSKFHKMASEITQSAENRINELVNLKLQQFTIKQKELEKQIQQLKQKATENFDLFQHEAKNKQVINNLTQQLQQKDQIIADLEQKLIKKWMNSSLEEEMHSTKIAQPKASPIKIQSPSQSPFNDSNQYLQRMISNLCTVWDLGCINEDYRFAQILTAQENNQMPYQHFQLIPIIKTIPGFNDFIFKSQNNNHIITNFIQNCMNNDNNVILDLYYEIITLLPNFKISDQDHYLINVMQLFLKLTVSILQIKTVFSISKLKEWGSIKRQLTEQQNQFIKNLITQIVQINQYSIKQVPQSKLWNQQQIYHDQYMSEYNNKLIENQVINNTLRKQLNQIHNKQNTRLSLIIRIIQCFYYNDVEELIGLMQSIQGETDVDIYLSKLILDCDCINLILFPSLFNPKFVLKSITNLLQFKCPGQFYLLYTKQVCQIRNIDILIELLTKMHNTMNSDVVIKLWDVLGAIAKSTVLKECKEGLQFVIRLYSNSHQATILHNIQQVQKNLAIPI</sequence>
<name>A0A8S1WU66_PAROT</name>
<dbReference type="Proteomes" id="UP000683925">
    <property type="component" value="Unassembled WGS sequence"/>
</dbReference>
<comment type="caution">
    <text evidence="3">The sequence shown here is derived from an EMBL/GenBank/DDBJ whole genome shotgun (WGS) entry which is preliminary data.</text>
</comment>
<evidence type="ECO:0000313" key="4">
    <source>
        <dbReference type="Proteomes" id="UP000683925"/>
    </source>
</evidence>
<gene>
    <name evidence="3" type="ORF">POCTA_138.1.T1010122</name>
</gene>
<organism evidence="3 4">
    <name type="scientific">Paramecium octaurelia</name>
    <dbReference type="NCBI Taxonomy" id="43137"/>
    <lineage>
        <taxon>Eukaryota</taxon>
        <taxon>Sar</taxon>
        <taxon>Alveolata</taxon>
        <taxon>Ciliophora</taxon>
        <taxon>Intramacronucleata</taxon>
        <taxon>Oligohymenophorea</taxon>
        <taxon>Peniculida</taxon>
        <taxon>Parameciidae</taxon>
        <taxon>Paramecium</taxon>
    </lineage>
</organism>
<feature type="compositionally biased region" description="Polar residues" evidence="2">
    <location>
        <begin position="52"/>
        <end position="72"/>
    </location>
</feature>
<accession>A0A8S1WU66</accession>
<dbReference type="AlphaFoldDB" id="A0A8S1WU66"/>
<feature type="coiled-coil region" evidence="1">
    <location>
        <begin position="258"/>
        <end position="323"/>
    </location>
</feature>
<evidence type="ECO:0000313" key="3">
    <source>
        <dbReference type="EMBL" id="CAD8192130.1"/>
    </source>
</evidence>
<feature type="region of interest" description="Disordered" evidence="2">
    <location>
        <begin position="1"/>
        <end position="72"/>
    </location>
</feature>